<organism evidence="5 6">
    <name type="scientific">Selenomonas ruminantium</name>
    <dbReference type="NCBI Taxonomy" id="971"/>
    <lineage>
        <taxon>Bacteria</taxon>
        <taxon>Bacillati</taxon>
        <taxon>Bacillota</taxon>
        <taxon>Negativicutes</taxon>
        <taxon>Selenomonadales</taxon>
        <taxon>Selenomonadaceae</taxon>
        <taxon>Selenomonas</taxon>
    </lineage>
</organism>
<feature type="repeat" description="TPR" evidence="3">
    <location>
        <begin position="431"/>
        <end position="464"/>
    </location>
</feature>
<gene>
    <name evidence="5" type="ORF">SAMN02910323_1601</name>
</gene>
<feature type="repeat" description="TPR" evidence="3">
    <location>
        <begin position="329"/>
        <end position="362"/>
    </location>
</feature>
<keyword evidence="4" id="KW-0175">Coiled coil</keyword>
<dbReference type="EMBL" id="FPJA01000007">
    <property type="protein sequence ID" value="SFW39828.1"/>
    <property type="molecule type" value="Genomic_DNA"/>
</dbReference>
<dbReference type="SUPFAM" id="SSF48452">
    <property type="entry name" value="TPR-like"/>
    <property type="match status" value="2"/>
</dbReference>
<dbReference type="InterPro" id="IPR019734">
    <property type="entry name" value="TPR_rpt"/>
</dbReference>
<evidence type="ECO:0000256" key="4">
    <source>
        <dbReference type="SAM" id="Coils"/>
    </source>
</evidence>
<dbReference type="Pfam" id="PF13431">
    <property type="entry name" value="TPR_17"/>
    <property type="match status" value="1"/>
</dbReference>
<dbReference type="PROSITE" id="PS50005">
    <property type="entry name" value="TPR"/>
    <property type="match status" value="4"/>
</dbReference>
<name>A0A1K1NWW1_SELRU</name>
<dbReference type="AlphaFoldDB" id="A0A1K1NWW1"/>
<proteinExistence type="predicted"/>
<feature type="repeat" description="TPR" evidence="3">
    <location>
        <begin position="363"/>
        <end position="396"/>
    </location>
</feature>
<evidence type="ECO:0000256" key="3">
    <source>
        <dbReference type="PROSITE-ProRule" id="PRU00339"/>
    </source>
</evidence>
<dbReference type="PROSITE" id="PS50293">
    <property type="entry name" value="TPR_REGION"/>
    <property type="match status" value="1"/>
</dbReference>
<dbReference type="PANTHER" id="PTHR44943:SF8">
    <property type="entry name" value="TPR REPEAT-CONTAINING PROTEIN MJ0263"/>
    <property type="match status" value="1"/>
</dbReference>
<protein>
    <submittedName>
        <fullName evidence="5">Tetratricopeptide repeat-containing protein</fullName>
    </submittedName>
</protein>
<evidence type="ECO:0000256" key="2">
    <source>
        <dbReference type="ARBA" id="ARBA00022803"/>
    </source>
</evidence>
<evidence type="ECO:0000256" key="1">
    <source>
        <dbReference type="ARBA" id="ARBA00022737"/>
    </source>
</evidence>
<accession>A0A1K1NWW1</accession>
<dbReference type="InterPro" id="IPR011990">
    <property type="entry name" value="TPR-like_helical_dom_sf"/>
</dbReference>
<dbReference type="Pfam" id="PF13181">
    <property type="entry name" value="TPR_8"/>
    <property type="match status" value="5"/>
</dbReference>
<keyword evidence="1" id="KW-0677">Repeat</keyword>
<dbReference type="Proteomes" id="UP000182958">
    <property type="component" value="Unassembled WGS sequence"/>
</dbReference>
<dbReference type="Gene3D" id="1.25.40.10">
    <property type="entry name" value="Tetratricopeptide repeat domain"/>
    <property type="match status" value="3"/>
</dbReference>
<keyword evidence="2 3" id="KW-0802">TPR repeat</keyword>
<evidence type="ECO:0000313" key="5">
    <source>
        <dbReference type="EMBL" id="SFW39828.1"/>
    </source>
</evidence>
<dbReference type="InterPro" id="IPR051685">
    <property type="entry name" value="Ycf3/AcsC/BcsC/TPR_MFPF"/>
</dbReference>
<dbReference type="PANTHER" id="PTHR44943">
    <property type="entry name" value="CELLULOSE SYNTHASE OPERON PROTEIN C"/>
    <property type="match status" value="1"/>
</dbReference>
<sequence length="514" mass="58815">MRRVLLIVVINVFLVLLMQNSEASPIIVTESAEYTMGDGETKLVASQRTIELARRQASEKACVYVESYTKTINHVIEIDEVNFVSASIMRDVSSPVVKTTLTDNGDIRLVATVVVEINPDKIQDQINQLHSNEKYKGISSAEYNRVCMELEKSKKELELLKAKYMSAKNVEEKKEISNSIKHEEKSYIYNLFLEKACVSAGKNDVNSAMSYCSDCIQWNPKKYDAYEIRSLIKYACKDDEGAVEDITNALKYATNNDDIARLYNNRGFIYLQGINRPKAALEDMEKAISLSPGEAVYYSNKGRVYLFIGDENKALECFDIALSKNPDFINALILRGWIFTSKKEYQKALDNYNHILKVSPNNSDAYIEIGRVYSELKDYKRALQNVTKGLEISPKNKNGYIQLAYIYEDIDQMENAISACDKVLAIDNKYSEAYFAKANIYSDNMRYVEAINNYTKAIELLDSYNYYYNRALTYHDMGNVELAINDLEKVVEIQVNPSKDVIDTLNKYRQELRK</sequence>
<feature type="coiled-coil region" evidence="4">
    <location>
        <begin position="140"/>
        <end position="170"/>
    </location>
</feature>
<feature type="repeat" description="TPR" evidence="3">
    <location>
        <begin position="295"/>
        <end position="328"/>
    </location>
</feature>
<evidence type="ECO:0000313" key="6">
    <source>
        <dbReference type="Proteomes" id="UP000182958"/>
    </source>
</evidence>
<dbReference type="RefSeq" id="WP_072306205.1">
    <property type="nucleotide sequence ID" value="NZ_FPJA01000007.1"/>
</dbReference>
<keyword evidence="6" id="KW-1185">Reference proteome</keyword>
<dbReference type="SMART" id="SM00028">
    <property type="entry name" value="TPR"/>
    <property type="match status" value="9"/>
</dbReference>
<reference evidence="6" key="1">
    <citation type="submission" date="2016-11" db="EMBL/GenBank/DDBJ databases">
        <authorList>
            <person name="Varghese N."/>
            <person name="Submissions S."/>
        </authorList>
    </citation>
    <scope>NUCLEOTIDE SEQUENCE [LARGE SCALE GENOMIC DNA]</scope>
    <source>
        <strain evidence="6">C3</strain>
    </source>
</reference>